<proteinExistence type="predicted"/>
<dbReference type="Proteomes" id="UP000436801">
    <property type="component" value="Unassembled WGS sequence"/>
</dbReference>
<evidence type="ECO:0000256" key="1">
    <source>
        <dbReference type="ARBA" id="ARBA00022485"/>
    </source>
</evidence>
<dbReference type="GO" id="GO:0046872">
    <property type="term" value="F:metal ion binding"/>
    <property type="evidence" value="ECO:0007669"/>
    <property type="project" value="UniProtKB-KW"/>
</dbReference>
<evidence type="ECO:0000256" key="5">
    <source>
        <dbReference type="ARBA" id="ARBA00023004"/>
    </source>
</evidence>
<keyword evidence="6" id="KW-0411">Iron-sulfur</keyword>
<dbReference type="GO" id="GO:0051539">
    <property type="term" value="F:4 iron, 4 sulfur cluster binding"/>
    <property type="evidence" value="ECO:0007669"/>
    <property type="project" value="UniProtKB-KW"/>
</dbReference>
<dbReference type="PANTHER" id="PTHR32439">
    <property type="entry name" value="FERREDOXIN--NITRITE REDUCTASE, CHLOROPLASTIC"/>
    <property type="match status" value="1"/>
</dbReference>
<dbReference type="OrthoDB" id="7459360at2"/>
<evidence type="ECO:0000313" key="8">
    <source>
        <dbReference type="EMBL" id="MWC43302.1"/>
    </source>
</evidence>
<dbReference type="InterPro" id="IPR036136">
    <property type="entry name" value="Nit/Sulf_reduc_fer-like_dom_sf"/>
</dbReference>
<dbReference type="SUPFAM" id="SSF56014">
    <property type="entry name" value="Nitrite and sulphite reductase 4Fe-4S domain-like"/>
    <property type="match status" value="1"/>
</dbReference>
<keyword evidence="3" id="KW-0479">Metal-binding</keyword>
<accession>A0A1G7NP66</accession>
<dbReference type="EMBL" id="WSUT01000005">
    <property type="protein sequence ID" value="MWC43302.1"/>
    <property type="molecule type" value="Genomic_DNA"/>
</dbReference>
<evidence type="ECO:0000313" key="10">
    <source>
        <dbReference type="Proteomes" id="UP000323502"/>
    </source>
</evidence>
<dbReference type="GO" id="GO:0016491">
    <property type="term" value="F:oxidoreductase activity"/>
    <property type="evidence" value="ECO:0007669"/>
    <property type="project" value="UniProtKB-KW"/>
</dbReference>
<dbReference type="AlphaFoldDB" id="A0A1G7NP66"/>
<dbReference type="Proteomes" id="UP000323502">
    <property type="component" value="Unassembled WGS sequence"/>
</dbReference>
<sequence>MIRGWCPDAWRPMMAGDGLLVRIRPRLSRLTGTQARALAQAAQTHGNGMIDLTNRANLQLRGVTEAGWPALLSDLQHHHLVDADPAMEARRTILTAPDWQAGDDTHAIATALLGRLPDLPDLPPKMGFAIDAGPAPILTRTPADFRIERASDGALLLRAEGRATGCTITANEAPDALIALARWFLATGGVQARRMARHAVPLPGWATGPHAPAPTRAIPQPAPAVRGIPFGRTDAATLAAFLHASGAEALRLTPWRRMLVEGGTDAPGFLTAPSPLMDVDACPGAPACPQASVETRALATRLAPLVPGTLHVSACAKHCARAHPADIVLTGRDGRFDLAHPPRSGLSPDQVLALFGPQ</sequence>
<feature type="domain" description="Nitrite/Sulfite reductase ferredoxin-like" evidence="7">
    <location>
        <begin position="13"/>
        <end position="76"/>
    </location>
</feature>
<organism evidence="9 10">
    <name type="scientific">Sphingomonas carotinifaciens</name>
    <dbReference type="NCBI Taxonomy" id="1166323"/>
    <lineage>
        <taxon>Bacteria</taxon>
        <taxon>Pseudomonadati</taxon>
        <taxon>Pseudomonadota</taxon>
        <taxon>Alphaproteobacteria</taxon>
        <taxon>Sphingomonadales</taxon>
        <taxon>Sphingomonadaceae</taxon>
        <taxon>Sphingomonas</taxon>
    </lineage>
</organism>
<dbReference type="SUPFAM" id="SSF55124">
    <property type="entry name" value="Nitrite/Sulfite reductase N-terminal domain-like"/>
    <property type="match status" value="1"/>
</dbReference>
<keyword evidence="5" id="KW-0408">Iron</keyword>
<keyword evidence="10" id="KW-1185">Reference proteome</keyword>
<keyword evidence="2" id="KW-0349">Heme</keyword>
<evidence type="ECO:0000259" key="7">
    <source>
        <dbReference type="Pfam" id="PF03460"/>
    </source>
</evidence>
<evidence type="ECO:0000256" key="3">
    <source>
        <dbReference type="ARBA" id="ARBA00022723"/>
    </source>
</evidence>
<dbReference type="Gene3D" id="3.90.480.10">
    <property type="entry name" value="Sulfite Reductase Hemoprotein,Domain 2"/>
    <property type="match status" value="1"/>
</dbReference>
<keyword evidence="4" id="KW-0560">Oxidoreductase</keyword>
<reference evidence="8 11" key="2">
    <citation type="submission" date="2019-12" db="EMBL/GenBank/DDBJ databases">
        <authorList>
            <person name="Zheng J."/>
        </authorList>
    </citation>
    <scope>NUCLEOTIDE SEQUENCE [LARGE SCALE GENOMIC DNA]</scope>
    <source>
        <strain evidence="8 11">DSM 27347</strain>
    </source>
</reference>
<protein>
    <submittedName>
        <fullName evidence="8">Cobalamin biosynthesis protein CobG</fullName>
    </submittedName>
    <submittedName>
        <fullName evidence="9">Precorrin-3B synthase</fullName>
    </submittedName>
</protein>
<dbReference type="EMBL" id="FNBI01000005">
    <property type="protein sequence ID" value="SDF75868.1"/>
    <property type="molecule type" value="Genomic_DNA"/>
</dbReference>
<evidence type="ECO:0000313" key="9">
    <source>
        <dbReference type="EMBL" id="SDF75868.1"/>
    </source>
</evidence>
<dbReference type="Gene3D" id="3.30.413.10">
    <property type="entry name" value="Sulfite Reductase Hemoprotein, domain 1"/>
    <property type="match status" value="2"/>
</dbReference>
<keyword evidence="1" id="KW-0004">4Fe-4S</keyword>
<dbReference type="InterPro" id="IPR045854">
    <property type="entry name" value="NO2/SO3_Rdtase_4Fe4S_sf"/>
</dbReference>
<dbReference type="PANTHER" id="PTHR32439:SF9">
    <property type="entry name" value="BLR3264 PROTEIN"/>
    <property type="match status" value="1"/>
</dbReference>
<gene>
    <name evidence="8" type="ORF">GQR91_06455</name>
    <name evidence="9" type="ORF">SAMN05216557_105239</name>
</gene>
<reference evidence="9 10" key="1">
    <citation type="submission" date="2016-10" db="EMBL/GenBank/DDBJ databases">
        <authorList>
            <person name="Varghese N."/>
            <person name="Submissions S."/>
        </authorList>
    </citation>
    <scope>NUCLEOTIDE SEQUENCE [LARGE SCALE GENOMIC DNA]</scope>
    <source>
        <strain evidence="9 10">S7-754</strain>
    </source>
</reference>
<dbReference type="RefSeq" id="WP_149682813.1">
    <property type="nucleotide sequence ID" value="NZ_JACIEY010000007.1"/>
</dbReference>
<dbReference type="InterPro" id="IPR005117">
    <property type="entry name" value="NiRdtase/SiRdtase_haem-b_fer"/>
</dbReference>
<evidence type="ECO:0000256" key="4">
    <source>
        <dbReference type="ARBA" id="ARBA00023002"/>
    </source>
</evidence>
<evidence type="ECO:0000256" key="6">
    <source>
        <dbReference type="ARBA" id="ARBA00023014"/>
    </source>
</evidence>
<evidence type="ECO:0000256" key="2">
    <source>
        <dbReference type="ARBA" id="ARBA00022617"/>
    </source>
</evidence>
<dbReference type="Pfam" id="PF03460">
    <property type="entry name" value="NIR_SIR_ferr"/>
    <property type="match status" value="1"/>
</dbReference>
<dbReference type="InterPro" id="IPR051329">
    <property type="entry name" value="NIR_SIR_4Fe-4S"/>
</dbReference>
<name>A0A1G7NP66_9SPHN</name>
<evidence type="ECO:0000313" key="11">
    <source>
        <dbReference type="Proteomes" id="UP000436801"/>
    </source>
</evidence>